<keyword evidence="1" id="KW-0175">Coiled coil</keyword>
<dbReference type="RefSeq" id="WP_070285557.1">
    <property type="nucleotide sequence ID" value="NZ_MKOF01000012.1"/>
</dbReference>
<evidence type="ECO:0000256" key="1">
    <source>
        <dbReference type="SAM" id="Coils"/>
    </source>
</evidence>
<accession>A0A612SJP5</accession>
<protein>
    <submittedName>
        <fullName evidence="2">Uncharacterized protein</fullName>
    </submittedName>
</protein>
<organism evidence="2">
    <name type="scientific">Listeria monocytogenes</name>
    <dbReference type="NCBI Taxonomy" id="1639"/>
    <lineage>
        <taxon>Bacteria</taxon>
        <taxon>Bacillati</taxon>
        <taxon>Bacillota</taxon>
        <taxon>Bacilli</taxon>
        <taxon>Bacillales</taxon>
        <taxon>Listeriaceae</taxon>
        <taxon>Listeria</taxon>
    </lineage>
</organism>
<gene>
    <name evidence="2" type="ORF">F3Q70_01580</name>
</gene>
<dbReference type="AlphaFoldDB" id="A0A612SJP5"/>
<sequence length="169" mass="19449">MKKYIKWMIAILIIVILLLSINQKQKQIASLKNQTEQYSKQITQLKKADISESAEANVRFMDAFYNYEDANSRLENVEQITTDDGFQACFPSGIEESEKVISSYTNLTAYEHVIDKNTVSYINQFDFRMDANGLTKTIHATIRISLTNFGDNDWKVDDVDMIQMLSVEP</sequence>
<name>A0A612SJP5_LISMN</name>
<evidence type="ECO:0000313" key="2">
    <source>
        <dbReference type="EMBL" id="ECW1067393.1"/>
    </source>
</evidence>
<proteinExistence type="predicted"/>
<comment type="caution">
    <text evidence="2">The sequence shown here is derived from an EMBL/GenBank/DDBJ whole genome shotgun (WGS) entry which is preliminary data.</text>
</comment>
<feature type="coiled-coil region" evidence="1">
    <location>
        <begin position="21"/>
        <end position="48"/>
    </location>
</feature>
<reference evidence="2" key="1">
    <citation type="submission" date="2019-09" db="EMBL/GenBank/DDBJ databases">
        <authorList>
            <consortium name="PulseNet: The National Subtyping Network for Foodborne Disease Surveillance"/>
            <person name="Tarr C.L."/>
            <person name="Trees E."/>
            <person name="Katz L.S."/>
            <person name="Carleton-Romer H.A."/>
            <person name="Stroika S."/>
            <person name="Kucerova Z."/>
            <person name="Roache K.F."/>
            <person name="Sabol A.L."/>
            <person name="Besser J."/>
            <person name="Gerner-Smidt P."/>
        </authorList>
    </citation>
    <scope>NUCLEOTIDE SEQUENCE</scope>
    <source>
        <strain evidence="2">PNUSAL005726</strain>
    </source>
</reference>
<dbReference type="EMBL" id="AAKVIX010000001">
    <property type="protein sequence ID" value="ECW1067393.1"/>
    <property type="molecule type" value="Genomic_DNA"/>
</dbReference>